<dbReference type="OrthoDB" id="2537114at2759"/>
<proteinExistence type="predicted"/>
<dbReference type="Proteomes" id="UP000053890">
    <property type="component" value="Unassembled WGS sequence"/>
</dbReference>
<dbReference type="RefSeq" id="XP_018273841.1">
    <property type="nucleotide sequence ID" value="XM_018413946.1"/>
</dbReference>
<dbReference type="EMBL" id="KQ474074">
    <property type="protein sequence ID" value="KPV77792.1"/>
    <property type="molecule type" value="Genomic_DNA"/>
</dbReference>
<feature type="chain" id="PRO_5008265579" evidence="1">
    <location>
        <begin position="19"/>
        <end position="162"/>
    </location>
</feature>
<sequence length="162" mass="15559">MRTVCVLLIALVAALARAQTAAPFPPLIYTYDGASAATSLLNAISTAGANAESILAASGTDTATGLVGAFPTTATVEDTNSPVAATSVIGFQSGNPGEVFSTATRAPYTKVGTVDTSVASATVGATNSPSSGAGRTGVPGKEAFLALGAVAVGVLAGAGALL</sequence>
<evidence type="ECO:0000256" key="1">
    <source>
        <dbReference type="SAM" id="SignalP"/>
    </source>
</evidence>
<evidence type="ECO:0000313" key="2">
    <source>
        <dbReference type="EMBL" id="KPV77792.1"/>
    </source>
</evidence>
<dbReference type="AlphaFoldDB" id="A0A194SB10"/>
<dbReference type="GeneID" id="28974394"/>
<dbReference type="OMA" id="LCATMTG"/>
<evidence type="ECO:0000313" key="3">
    <source>
        <dbReference type="Proteomes" id="UP000053890"/>
    </source>
</evidence>
<organism evidence="2 3">
    <name type="scientific">Rhodotorula graminis (strain WP1)</name>
    <dbReference type="NCBI Taxonomy" id="578459"/>
    <lineage>
        <taxon>Eukaryota</taxon>
        <taxon>Fungi</taxon>
        <taxon>Dikarya</taxon>
        <taxon>Basidiomycota</taxon>
        <taxon>Pucciniomycotina</taxon>
        <taxon>Microbotryomycetes</taxon>
        <taxon>Sporidiobolales</taxon>
        <taxon>Sporidiobolaceae</taxon>
        <taxon>Rhodotorula</taxon>
    </lineage>
</organism>
<keyword evidence="1" id="KW-0732">Signal</keyword>
<keyword evidence="3" id="KW-1185">Reference proteome</keyword>
<protein>
    <submittedName>
        <fullName evidence="2">Uncharacterized protein</fullName>
    </submittedName>
</protein>
<name>A0A194SB10_RHOGW</name>
<gene>
    <name evidence="2" type="ORF">RHOBADRAFT_41791</name>
</gene>
<reference evidence="2 3" key="1">
    <citation type="journal article" date="2015" name="Front. Microbiol.">
        <title>Genome sequence of the plant growth promoting endophytic yeast Rhodotorula graminis WP1.</title>
        <authorList>
            <person name="Firrincieli A."/>
            <person name="Otillar R."/>
            <person name="Salamov A."/>
            <person name="Schmutz J."/>
            <person name="Khan Z."/>
            <person name="Redman R.S."/>
            <person name="Fleck N.D."/>
            <person name="Lindquist E."/>
            <person name="Grigoriev I.V."/>
            <person name="Doty S.L."/>
        </authorList>
    </citation>
    <scope>NUCLEOTIDE SEQUENCE [LARGE SCALE GENOMIC DNA]</scope>
    <source>
        <strain evidence="2 3">WP1</strain>
    </source>
</reference>
<feature type="signal peptide" evidence="1">
    <location>
        <begin position="1"/>
        <end position="18"/>
    </location>
</feature>
<accession>A0A194SB10</accession>